<dbReference type="Proteomes" id="UP000199480">
    <property type="component" value="Chromosome I"/>
</dbReference>
<evidence type="ECO:0000259" key="11">
    <source>
        <dbReference type="Pfam" id="PF13090"/>
    </source>
</evidence>
<dbReference type="InterPro" id="IPR024953">
    <property type="entry name" value="PP_kinase_middle"/>
</dbReference>
<keyword evidence="5 6" id="KW-0067">ATP-binding</keyword>
<dbReference type="SUPFAM" id="SSF143724">
    <property type="entry name" value="PHP14-like"/>
    <property type="match status" value="1"/>
</dbReference>
<keyword evidence="6" id="KW-0460">Magnesium</keyword>
<evidence type="ECO:0000256" key="5">
    <source>
        <dbReference type="ARBA" id="ARBA00022840"/>
    </source>
</evidence>
<feature type="binding site" evidence="6">
    <location>
        <position position="422"/>
    </location>
    <ligand>
        <name>Mg(2+)</name>
        <dbReference type="ChEBI" id="CHEBI:18420"/>
    </ligand>
</feature>
<feature type="binding site" evidence="6">
    <location>
        <position position="515"/>
    </location>
    <ligand>
        <name>ATP</name>
        <dbReference type="ChEBI" id="CHEBI:30616"/>
    </ligand>
</feature>
<dbReference type="SUPFAM" id="SSF56024">
    <property type="entry name" value="Phospholipase D/nuclease"/>
    <property type="match status" value="2"/>
</dbReference>
<evidence type="ECO:0000259" key="10">
    <source>
        <dbReference type="Pfam" id="PF13089"/>
    </source>
</evidence>
<feature type="binding site" evidence="6">
    <location>
        <position position="639"/>
    </location>
    <ligand>
        <name>ATP</name>
        <dbReference type="ChEBI" id="CHEBI:30616"/>
    </ligand>
</feature>
<feature type="region of interest" description="Disordered" evidence="8">
    <location>
        <begin position="795"/>
        <end position="891"/>
    </location>
</feature>
<comment type="catalytic activity">
    <reaction evidence="6 7">
        <text>[phosphate](n) + ATP = [phosphate](n+1) + ADP</text>
        <dbReference type="Rhea" id="RHEA:19573"/>
        <dbReference type="Rhea" id="RHEA-COMP:9859"/>
        <dbReference type="Rhea" id="RHEA-COMP:14280"/>
        <dbReference type="ChEBI" id="CHEBI:16838"/>
        <dbReference type="ChEBI" id="CHEBI:30616"/>
        <dbReference type="ChEBI" id="CHEBI:456216"/>
        <dbReference type="EC" id="2.7.4.1"/>
    </reaction>
</comment>
<evidence type="ECO:0000256" key="2">
    <source>
        <dbReference type="ARBA" id="ARBA00022679"/>
    </source>
</evidence>
<feature type="domain" description="Polyphosphate kinase C-terminal" evidence="11">
    <location>
        <begin position="550"/>
        <end position="721"/>
    </location>
</feature>
<evidence type="ECO:0000259" key="12">
    <source>
        <dbReference type="Pfam" id="PF17941"/>
    </source>
</evidence>
<sequence length="948" mass="105163">MGKKKKKSKATTAEPATDFEHTEAALEKRAAKYVSTKDRKDAHAKARDFSYTQNREVSWLRFDNRVLDEAFDETVPLFERLKFVSIFGSNLDEWFMIRIGGLSDLTLLKHQPRENKSNQTPSEQIDTVLGMLPDLIARQGRAFASIERSLAEHGLTRVSSEDLTDADRAQIKRTYDLSIAPIISPMIIDPRHPFPNLRNGNLYVTCALDGADEKGLLGIVEVPTSLGRVIKLPSTEREYRYILMEDAMLEMLSGCFGDYAPTASAVIRVTRNADIDPDGEGVEEEEDYRQHMKKVLKRRQRLQPVRLEVEGYLPEEQLAEVQERLGLTSERVFQTDMPLDLDDYVYGLEGKIPEAFRSSLVFDPFVPQVSPMVDASRPMRPQVEDHDVLLTYPYESMSPLLQLLREASGDDACISIKITLYRVAKRSKLCESLIAASENGKEVTVLMELRARFDEANNIEWADRLEQAGCTVIYGQEGFKVHSKICQITYHDASGISRITCLGTGNFNEKTAKLYSDFMLLTAHKGIAEDGNTFFRNLSLGNLKGSYSYLGVAPSGLKPLVMRGLNREIGRARAGEPAQVFMKMNSLTDRDVIDKISEACRAGVRVMLVIRGICCIKADIPHKTEGLIAHQIVGRFLEHARVYAFGVDTDILYLSSADMMTRNTERRVEIAYPVLDPECKERVIEFVNLQLADNVKARRLTREGTWEKLAPAPDDPRIDAQELLLAKAYLQTEEYADAAVDASLVAKANPMLEADASQTLQALPQIGRYEADVDGEPQVRTRIVTPEEFVREERQILGIGDARDGATPAARPEQAGAAEGDASHATEPAAPAAPKHMSPAEKDGAPSPEEAASSVDPVPAAAPKAPATSEPEPADTPEPVPQHAFASQPAPVHARVIEDEPPAEHAAQNDTQTTSIEIRRPNRFAVALKLIGLGFAELFTGNLTRRSR</sequence>
<comment type="cofactor">
    <cofactor evidence="6">
        <name>Mg(2+)</name>
        <dbReference type="ChEBI" id="CHEBI:18420"/>
    </cofactor>
</comment>
<evidence type="ECO:0000313" key="13">
    <source>
        <dbReference type="EMBL" id="SDR75107.1"/>
    </source>
</evidence>
<accession>A0A1H1LL21</accession>
<dbReference type="Pfam" id="PF13090">
    <property type="entry name" value="PP_kinase_C"/>
    <property type="match status" value="1"/>
</dbReference>
<evidence type="ECO:0000256" key="6">
    <source>
        <dbReference type="HAMAP-Rule" id="MF_00347"/>
    </source>
</evidence>
<feature type="domain" description="Polyphosphate kinase middle" evidence="9">
    <location>
        <begin position="167"/>
        <end position="344"/>
    </location>
</feature>
<name>A0A1H1LL21_9ACTN</name>
<dbReference type="NCBIfam" id="TIGR03705">
    <property type="entry name" value="poly_P_kin"/>
    <property type="match status" value="1"/>
</dbReference>
<dbReference type="HAMAP" id="MF_00347">
    <property type="entry name" value="Polyphosphate_kinase"/>
    <property type="match status" value="1"/>
</dbReference>
<comment type="function">
    <text evidence="6 7">Catalyzes the reversible transfer of the terminal phosphate of ATP to form a long-chain polyphosphate (polyP).</text>
</comment>
<dbReference type="Pfam" id="PF17941">
    <property type="entry name" value="PP_kinase_C_1"/>
    <property type="match status" value="1"/>
</dbReference>
<protein>
    <recommendedName>
        <fullName evidence="6 7">Polyphosphate kinase</fullName>
        <ecNumber evidence="6 7">2.7.4.1</ecNumber>
    </recommendedName>
    <alternativeName>
        <fullName evidence="6">ATP-polyphosphate phosphotransferase</fullName>
    </alternativeName>
    <alternativeName>
        <fullName evidence="6">Polyphosphoric acid kinase</fullName>
    </alternativeName>
</protein>
<feature type="compositionally biased region" description="Low complexity" evidence="8">
    <location>
        <begin position="850"/>
        <end position="871"/>
    </location>
</feature>
<evidence type="ECO:0000256" key="8">
    <source>
        <dbReference type="SAM" id="MobiDB-lite"/>
    </source>
</evidence>
<dbReference type="InterPro" id="IPR025200">
    <property type="entry name" value="PPK_C_dom2"/>
</dbReference>
<dbReference type="Pfam" id="PF13089">
    <property type="entry name" value="PP_kinase_N"/>
    <property type="match status" value="1"/>
</dbReference>
<reference evidence="14" key="1">
    <citation type="submission" date="2016-10" db="EMBL/GenBank/DDBJ databases">
        <authorList>
            <person name="Varghese N."/>
            <person name="Submissions S."/>
        </authorList>
    </citation>
    <scope>NUCLEOTIDE SEQUENCE [LARGE SCALE GENOMIC DNA]</scope>
    <source>
        <strain evidence="14">DSM 22620</strain>
    </source>
</reference>
<feature type="domain" description="Polyphosphate kinase N-terminal" evidence="10">
    <location>
        <begin position="53"/>
        <end position="156"/>
    </location>
</feature>
<dbReference type="EC" id="2.7.4.1" evidence="6 7"/>
<proteinExistence type="inferred from homology"/>
<dbReference type="RefSeq" id="WP_090862181.1">
    <property type="nucleotide sequence ID" value="NZ_LT629759.1"/>
</dbReference>
<dbReference type="PANTHER" id="PTHR30218:SF0">
    <property type="entry name" value="POLYPHOSPHATE KINASE"/>
    <property type="match status" value="1"/>
</dbReference>
<evidence type="ECO:0000259" key="9">
    <source>
        <dbReference type="Pfam" id="PF02503"/>
    </source>
</evidence>
<dbReference type="OrthoDB" id="9761456at2"/>
<keyword evidence="6" id="KW-0479">Metal-binding</keyword>
<organism evidence="13 14">
    <name type="scientific">Parafannyhessea umbonata</name>
    <dbReference type="NCBI Taxonomy" id="604330"/>
    <lineage>
        <taxon>Bacteria</taxon>
        <taxon>Bacillati</taxon>
        <taxon>Actinomycetota</taxon>
        <taxon>Coriobacteriia</taxon>
        <taxon>Coriobacteriales</taxon>
        <taxon>Atopobiaceae</taxon>
        <taxon>Parafannyhessea</taxon>
    </lineage>
</organism>
<feature type="active site" description="Phosphohistidine intermediate" evidence="6">
    <location>
        <position position="482"/>
    </location>
</feature>
<dbReference type="EMBL" id="LT629759">
    <property type="protein sequence ID" value="SDR75107.1"/>
    <property type="molecule type" value="Genomic_DNA"/>
</dbReference>
<dbReference type="GO" id="GO:0006799">
    <property type="term" value="P:polyphosphate biosynthetic process"/>
    <property type="evidence" value="ECO:0007669"/>
    <property type="project" value="UniProtKB-UniRule"/>
</dbReference>
<evidence type="ECO:0000256" key="4">
    <source>
        <dbReference type="ARBA" id="ARBA00022777"/>
    </source>
</evidence>
<keyword evidence="3 6" id="KW-0547">Nucleotide-binding</keyword>
<dbReference type="Gene3D" id="3.30.1840.10">
    <property type="entry name" value="Polyphosphate kinase middle domain"/>
    <property type="match status" value="1"/>
</dbReference>
<feature type="binding site" evidence="6">
    <location>
        <position position="90"/>
    </location>
    <ligand>
        <name>ATP</name>
        <dbReference type="ChEBI" id="CHEBI:30616"/>
    </ligand>
</feature>
<dbReference type="InterPro" id="IPR036830">
    <property type="entry name" value="PP_kinase_middle_dom_sf"/>
</dbReference>
<comment type="PTM">
    <text evidence="6 7">An intermediate of this reaction is the autophosphorylated ppk in which a phosphate is covalently linked to a histidine residue through a N-P bond.</text>
</comment>
<dbReference type="InterPro" id="IPR003414">
    <property type="entry name" value="PP_kinase"/>
</dbReference>
<feature type="binding site" evidence="6">
    <location>
        <position position="452"/>
    </location>
    <ligand>
        <name>Mg(2+)</name>
        <dbReference type="ChEBI" id="CHEBI:18420"/>
    </ligand>
</feature>
<dbReference type="InterPro" id="IPR025198">
    <property type="entry name" value="PPK_N_dom"/>
</dbReference>
<dbReference type="Gene3D" id="1.20.58.310">
    <property type="entry name" value="Polyphosphate kinase N-terminal domain"/>
    <property type="match status" value="1"/>
</dbReference>
<evidence type="ECO:0000256" key="1">
    <source>
        <dbReference type="ARBA" id="ARBA00022553"/>
    </source>
</evidence>
<evidence type="ECO:0000313" key="14">
    <source>
        <dbReference type="Proteomes" id="UP000199480"/>
    </source>
</evidence>
<evidence type="ECO:0000256" key="3">
    <source>
        <dbReference type="ARBA" id="ARBA00022741"/>
    </source>
</evidence>
<keyword evidence="1 6" id="KW-0597">Phosphoprotein</keyword>
<dbReference type="SUPFAM" id="SSF140356">
    <property type="entry name" value="PPK N-terminal domain-like"/>
    <property type="match status" value="1"/>
</dbReference>
<dbReference type="PANTHER" id="PTHR30218">
    <property type="entry name" value="POLYPHOSPHATE KINASE"/>
    <property type="match status" value="1"/>
</dbReference>
<feature type="domain" description="Polyphosphate kinase C-terminal" evidence="12">
    <location>
        <begin position="382"/>
        <end position="539"/>
    </location>
</feature>
<dbReference type="GO" id="GO:0005524">
    <property type="term" value="F:ATP binding"/>
    <property type="evidence" value="ECO:0007669"/>
    <property type="project" value="UniProtKB-KW"/>
</dbReference>
<gene>
    <name evidence="6" type="primary">ppk</name>
    <name evidence="13" type="ORF">SAMN04489857_1000</name>
</gene>
<feature type="region of interest" description="Disordered" evidence="8">
    <location>
        <begin position="1"/>
        <end position="21"/>
    </location>
</feature>
<keyword evidence="2 6" id="KW-0808">Transferase</keyword>
<dbReference type="AlphaFoldDB" id="A0A1H1LL21"/>
<keyword evidence="4 6" id="KW-0418">Kinase</keyword>
<feature type="binding site" evidence="6">
    <location>
        <position position="611"/>
    </location>
    <ligand>
        <name>ATP</name>
        <dbReference type="ChEBI" id="CHEBI:30616"/>
    </ligand>
</feature>
<dbReference type="GO" id="GO:0046872">
    <property type="term" value="F:metal ion binding"/>
    <property type="evidence" value="ECO:0007669"/>
    <property type="project" value="UniProtKB-KW"/>
</dbReference>
<comment type="similarity">
    <text evidence="6 7">Belongs to the polyphosphate kinase 1 (PPK1) family.</text>
</comment>
<dbReference type="GeneID" id="78500358"/>
<dbReference type="InterPro" id="IPR036832">
    <property type="entry name" value="PPK_N_dom_sf"/>
</dbReference>
<dbReference type="GO" id="GO:0009358">
    <property type="term" value="C:polyphosphate kinase complex"/>
    <property type="evidence" value="ECO:0007669"/>
    <property type="project" value="InterPro"/>
</dbReference>
<dbReference type="GO" id="GO:0008976">
    <property type="term" value="F:polyphosphate kinase activity"/>
    <property type="evidence" value="ECO:0007669"/>
    <property type="project" value="UniProtKB-UniRule"/>
</dbReference>
<dbReference type="InterPro" id="IPR041108">
    <property type="entry name" value="PP_kinase_C_1"/>
</dbReference>
<dbReference type="Pfam" id="PF02503">
    <property type="entry name" value="PP_kinase"/>
    <property type="match status" value="1"/>
</dbReference>
<evidence type="ECO:0000256" key="7">
    <source>
        <dbReference type="RuleBase" id="RU003800"/>
    </source>
</evidence>
<dbReference type="Gene3D" id="3.30.870.10">
    <property type="entry name" value="Endonuclease Chain A"/>
    <property type="match status" value="2"/>
</dbReference>